<accession>A0A0S2HVH7</accession>
<proteinExistence type="predicted"/>
<dbReference type="RefSeq" id="WP_057951634.1">
    <property type="nucleotide sequence ID" value="NZ_CP013118.1"/>
</dbReference>
<dbReference type="GO" id="GO:0006313">
    <property type="term" value="P:DNA transposition"/>
    <property type="evidence" value="ECO:0007669"/>
    <property type="project" value="InterPro"/>
</dbReference>
<dbReference type="InterPro" id="IPR002686">
    <property type="entry name" value="Transposase_17"/>
</dbReference>
<dbReference type="InterPro" id="IPR036515">
    <property type="entry name" value="Transposase_17_sf"/>
</dbReference>
<dbReference type="Gene3D" id="3.30.70.1290">
    <property type="entry name" value="Transposase IS200-like"/>
    <property type="match status" value="1"/>
</dbReference>
<dbReference type="GO" id="GO:0003677">
    <property type="term" value="F:DNA binding"/>
    <property type="evidence" value="ECO:0007669"/>
    <property type="project" value="InterPro"/>
</dbReference>
<dbReference type="PANTHER" id="PTHR34322">
    <property type="entry name" value="TRANSPOSASE, Y1_TNP DOMAIN-CONTAINING"/>
    <property type="match status" value="1"/>
</dbReference>
<keyword evidence="3" id="KW-1185">Reference proteome</keyword>
<dbReference type="OrthoDB" id="9788881at2"/>
<dbReference type="GO" id="GO:0004803">
    <property type="term" value="F:transposase activity"/>
    <property type="evidence" value="ECO:0007669"/>
    <property type="project" value="InterPro"/>
</dbReference>
<gene>
    <name evidence="2" type="ORF">L21SP5_00366</name>
</gene>
<dbReference type="SMART" id="SM01321">
    <property type="entry name" value="Y1_Tnp"/>
    <property type="match status" value="1"/>
</dbReference>
<reference evidence="2 3" key="1">
    <citation type="submission" date="2015-11" db="EMBL/GenBank/DDBJ databases">
        <title>Description and complete genome sequence of a novel strain predominating in hypersaline microbial mats and representing a new family of the Bacteriodetes phylum.</title>
        <authorList>
            <person name="Spring S."/>
            <person name="Bunk B."/>
            <person name="Sproer C."/>
            <person name="Klenk H.-P."/>
        </authorList>
    </citation>
    <scope>NUCLEOTIDE SEQUENCE [LARGE SCALE GENOMIC DNA]</scope>
    <source>
        <strain evidence="2 3">L21-Spi-D4</strain>
    </source>
</reference>
<organism evidence="2 3">
    <name type="scientific">Salinivirga cyanobacteriivorans</name>
    <dbReference type="NCBI Taxonomy" id="1307839"/>
    <lineage>
        <taxon>Bacteria</taxon>
        <taxon>Pseudomonadati</taxon>
        <taxon>Bacteroidota</taxon>
        <taxon>Bacteroidia</taxon>
        <taxon>Bacteroidales</taxon>
        <taxon>Salinivirgaceae</taxon>
        <taxon>Salinivirga</taxon>
    </lineage>
</organism>
<sequence length="194" mass="23429">MQNRIPLEEGLYYHIYNHANGQDDFFKDKNDYQIFLNRYVKYIVPICNTFAYCLMPNHFHFFVQIKPENELIKTLKTNQETNTVDSKTISYRLAHCFNSYTQSFNKKYHRIGNLFKSTFKRKPVKTEKYFVKLVHYIHLNPVTDGFVERIEHWEHSSYNSFFSNSDKFISKATVIEYFGDIENFKFVHLRPFNL</sequence>
<name>A0A0S2HVH7_9BACT</name>
<dbReference type="SUPFAM" id="SSF143422">
    <property type="entry name" value="Transposase IS200-like"/>
    <property type="match status" value="1"/>
</dbReference>
<evidence type="ECO:0000313" key="2">
    <source>
        <dbReference type="EMBL" id="ALO14045.1"/>
    </source>
</evidence>
<dbReference type="PANTHER" id="PTHR34322:SF2">
    <property type="entry name" value="TRANSPOSASE IS200-LIKE DOMAIN-CONTAINING PROTEIN"/>
    <property type="match status" value="1"/>
</dbReference>
<dbReference type="KEGG" id="blq:L21SP5_00366"/>
<dbReference type="Proteomes" id="UP000064893">
    <property type="component" value="Chromosome"/>
</dbReference>
<evidence type="ECO:0000313" key="3">
    <source>
        <dbReference type="Proteomes" id="UP000064893"/>
    </source>
</evidence>
<protein>
    <submittedName>
        <fullName evidence="2">Transposase</fullName>
    </submittedName>
</protein>
<evidence type="ECO:0000259" key="1">
    <source>
        <dbReference type="SMART" id="SM01321"/>
    </source>
</evidence>
<dbReference type="EMBL" id="CP013118">
    <property type="protein sequence ID" value="ALO14045.1"/>
    <property type="molecule type" value="Genomic_DNA"/>
</dbReference>
<feature type="domain" description="Transposase IS200-like" evidence="1">
    <location>
        <begin position="8"/>
        <end position="140"/>
    </location>
</feature>
<dbReference type="AlphaFoldDB" id="A0A0S2HVH7"/>